<keyword evidence="2" id="KW-0614">Plasmid</keyword>
<keyword evidence="3" id="KW-1185">Reference proteome</keyword>
<feature type="region of interest" description="Disordered" evidence="1">
    <location>
        <begin position="30"/>
        <end position="52"/>
    </location>
</feature>
<evidence type="ECO:0000313" key="2">
    <source>
        <dbReference type="EMBL" id="AEW98527.1"/>
    </source>
</evidence>
<name>G8XFF7_STREN</name>
<dbReference type="PATRIC" id="fig|1003195.29.peg.6134"/>
<sequence>MSIRFGVAVVDGGEAHLRLRGALLGREPVLNRTGGAGTGAQRPSKPSVIVRA</sequence>
<reference evidence="3" key="1">
    <citation type="submission" date="2011-12" db="EMBL/GenBank/DDBJ databases">
        <title>Complete genome sequence of Streptomyces cattleya strain DSM 46488.</title>
        <authorList>
            <person name="Ou H.-Y."/>
            <person name="Li P."/>
            <person name="Zhao C."/>
            <person name="O'Hagan D."/>
            <person name="Deng Z."/>
        </authorList>
    </citation>
    <scope>NUCLEOTIDE SEQUENCE [LARGE SCALE GENOMIC DNA]</scope>
    <source>
        <strain evidence="3">ATCC 35852 / DSM 46488 / JCM 4925 / NBRC 14057 / NRRL 8057</strain>
        <plasmid evidence="3">Plasmid pSCATT</plasmid>
    </source>
</reference>
<accession>G8XFF7</accession>
<dbReference type="AlphaFoldDB" id="G8XFF7"/>
<proteinExistence type="predicted"/>
<dbReference type="HOGENOM" id="CLU_3085065_0_0_11"/>
<evidence type="ECO:0000313" key="3">
    <source>
        <dbReference type="Proteomes" id="UP000007842"/>
    </source>
</evidence>
<protein>
    <submittedName>
        <fullName evidence="2">Uncharacterized protein</fullName>
    </submittedName>
</protein>
<geneLocation type="plasmid" evidence="2 3">
    <name>pSCATT</name>
</geneLocation>
<evidence type="ECO:0000256" key="1">
    <source>
        <dbReference type="SAM" id="MobiDB-lite"/>
    </source>
</evidence>
<dbReference type="Proteomes" id="UP000007842">
    <property type="component" value="Plasmid pSCATT"/>
</dbReference>
<dbReference type="EMBL" id="CP003229">
    <property type="protein sequence ID" value="AEW98527.1"/>
    <property type="molecule type" value="Genomic_DNA"/>
</dbReference>
<gene>
    <name evidence="2" type="ordered locus">SCATT_p03340</name>
</gene>
<dbReference type="KEGG" id="scy:SCATT_p03340"/>
<organism evidence="2 3">
    <name type="scientific">Streptantibioticus cattleyicolor (strain ATCC 35852 / DSM 46488 / JCM 4925 / NBRC 14057 / NRRL 8057)</name>
    <name type="common">Streptomyces cattleya</name>
    <dbReference type="NCBI Taxonomy" id="1003195"/>
    <lineage>
        <taxon>Bacteria</taxon>
        <taxon>Bacillati</taxon>
        <taxon>Actinomycetota</taxon>
        <taxon>Actinomycetes</taxon>
        <taxon>Kitasatosporales</taxon>
        <taxon>Streptomycetaceae</taxon>
        <taxon>Streptantibioticus</taxon>
    </lineage>
</organism>